<reference evidence="1 2" key="1">
    <citation type="journal article" date="2013" name="Genome Announc.">
        <title>Draft Genome Sequence of Arcticibacter svalbardensis Strain MN12-7T, a Member of the Family Sphingobacteriaceae Isolated from an Arctic Soil Sample.</title>
        <authorList>
            <person name="Shivaji S."/>
            <person name="Ara S."/>
            <person name="Prasad S."/>
            <person name="Manasa B.P."/>
            <person name="Begum Z."/>
            <person name="Singh A."/>
            <person name="Kumar Pinnaka A."/>
        </authorList>
    </citation>
    <scope>NUCLEOTIDE SEQUENCE [LARGE SCALE GENOMIC DNA]</scope>
    <source>
        <strain evidence="1 2">MN12-7</strain>
    </source>
</reference>
<dbReference type="Proteomes" id="UP000014174">
    <property type="component" value="Unassembled WGS sequence"/>
</dbReference>
<keyword evidence="2" id="KW-1185">Reference proteome</keyword>
<accession>R9GPM0</accession>
<dbReference type="EMBL" id="AQPN01000112">
    <property type="protein sequence ID" value="EOR93495.1"/>
    <property type="molecule type" value="Genomic_DNA"/>
</dbReference>
<name>R9GPM0_9SPHI</name>
<protein>
    <submittedName>
        <fullName evidence="1">Uncharacterized protein</fullName>
    </submittedName>
</protein>
<sequence length="41" mass="4731">MKFTENKKFIENNPLEPKGDVLVLAGDVIPVTLIDQYMDFF</sequence>
<proteinExistence type="predicted"/>
<gene>
    <name evidence="1" type="ORF">ADIARSV_3344</name>
</gene>
<comment type="caution">
    <text evidence="1">The sequence shown here is derived from an EMBL/GenBank/DDBJ whole genome shotgun (WGS) entry which is preliminary data.</text>
</comment>
<evidence type="ECO:0000313" key="2">
    <source>
        <dbReference type="Proteomes" id="UP000014174"/>
    </source>
</evidence>
<evidence type="ECO:0000313" key="1">
    <source>
        <dbReference type="EMBL" id="EOR93495.1"/>
    </source>
</evidence>
<organism evidence="1 2">
    <name type="scientific">Arcticibacter svalbardensis MN12-7</name>
    <dbReference type="NCBI Taxonomy" id="1150600"/>
    <lineage>
        <taxon>Bacteria</taxon>
        <taxon>Pseudomonadati</taxon>
        <taxon>Bacteroidota</taxon>
        <taxon>Sphingobacteriia</taxon>
        <taxon>Sphingobacteriales</taxon>
        <taxon>Sphingobacteriaceae</taxon>
        <taxon>Arcticibacter</taxon>
    </lineage>
</organism>
<dbReference type="AlphaFoldDB" id="R9GPM0"/>